<feature type="transmembrane region" description="Helical" evidence="1">
    <location>
        <begin position="61"/>
        <end position="78"/>
    </location>
</feature>
<evidence type="ECO:0000313" key="3">
    <source>
        <dbReference type="Proteomes" id="UP000220639"/>
    </source>
</evidence>
<dbReference type="EMBL" id="FZTC01000015">
    <property type="protein sequence ID" value="SNU34263.1"/>
    <property type="molecule type" value="Genomic_DNA"/>
</dbReference>
<dbReference type="Proteomes" id="UP000220639">
    <property type="component" value="Unassembled WGS sequence"/>
</dbReference>
<accession>A0A285B0A4</accession>
<keyword evidence="1" id="KW-0812">Transmembrane</keyword>
<protein>
    <submittedName>
        <fullName evidence="2">Uncharacterized protein</fullName>
    </submittedName>
</protein>
<gene>
    <name evidence="2" type="ORF">KOSB73_220382</name>
</gene>
<keyword evidence="1" id="KW-0472">Membrane</keyword>
<evidence type="ECO:0000313" key="2">
    <source>
        <dbReference type="EMBL" id="SNU34263.1"/>
    </source>
</evidence>
<organism evidence="2 3">
    <name type="scientific">Klebsiella grimontii</name>
    <dbReference type="NCBI Taxonomy" id="2058152"/>
    <lineage>
        <taxon>Bacteria</taxon>
        <taxon>Pseudomonadati</taxon>
        <taxon>Pseudomonadota</taxon>
        <taxon>Gammaproteobacteria</taxon>
        <taxon>Enterobacterales</taxon>
        <taxon>Enterobacteriaceae</taxon>
        <taxon>Klebsiella/Raoultella group</taxon>
        <taxon>Klebsiella</taxon>
    </lineage>
</organism>
<sequence>MSCPMNKKTIRIIACCVIACMFVVVPTSLVHGDSKFGFAYHFIWNVGFDETSVFPSAVEPLYLVAQIIGVLAITWLLTKDSK</sequence>
<evidence type="ECO:0000256" key="1">
    <source>
        <dbReference type="SAM" id="Phobius"/>
    </source>
</evidence>
<name>A0A285B0A4_9ENTR</name>
<keyword evidence="1" id="KW-1133">Transmembrane helix</keyword>
<reference evidence="3" key="1">
    <citation type="submission" date="2017-08" db="EMBL/GenBank/DDBJ databases">
        <authorList>
            <person name="Brisse S."/>
        </authorList>
    </citation>
    <scope>NUCLEOTIDE SEQUENCE [LARGE SCALE GENOMIC DNA]</scope>
    <source>
        <strain evidence="3">06D021</strain>
    </source>
</reference>
<proteinExistence type="predicted"/>
<dbReference type="AlphaFoldDB" id="A0A285B0A4"/>